<protein>
    <submittedName>
        <fullName evidence="1">4378_t:CDS:1</fullName>
    </submittedName>
</protein>
<evidence type="ECO:0000313" key="1">
    <source>
        <dbReference type="EMBL" id="CAG8467494.1"/>
    </source>
</evidence>
<organism evidence="1 2">
    <name type="scientific">Dentiscutata heterogama</name>
    <dbReference type="NCBI Taxonomy" id="1316150"/>
    <lineage>
        <taxon>Eukaryota</taxon>
        <taxon>Fungi</taxon>
        <taxon>Fungi incertae sedis</taxon>
        <taxon>Mucoromycota</taxon>
        <taxon>Glomeromycotina</taxon>
        <taxon>Glomeromycetes</taxon>
        <taxon>Diversisporales</taxon>
        <taxon>Gigasporaceae</taxon>
        <taxon>Dentiscutata</taxon>
    </lineage>
</organism>
<evidence type="ECO:0000313" key="2">
    <source>
        <dbReference type="Proteomes" id="UP000789702"/>
    </source>
</evidence>
<comment type="caution">
    <text evidence="1">The sequence shown here is derived from an EMBL/GenBank/DDBJ whole genome shotgun (WGS) entry which is preliminary data.</text>
</comment>
<gene>
    <name evidence="1" type="ORF">DHETER_LOCUS1562</name>
</gene>
<dbReference type="Proteomes" id="UP000789702">
    <property type="component" value="Unassembled WGS sequence"/>
</dbReference>
<dbReference type="EMBL" id="CAJVPU010000975">
    <property type="protein sequence ID" value="CAG8467494.1"/>
    <property type="molecule type" value="Genomic_DNA"/>
</dbReference>
<keyword evidence="2" id="KW-1185">Reference proteome</keyword>
<proteinExistence type="predicted"/>
<sequence length="1999" mass="226458">MSDEVSKGKEGISTTIGQSTPHTRPRRGTLSEEAKQTFVNATNYINQKILHRRTSVSSQRPIETMIVQTETDASANNLNSASPTVINNIAPSQQQLLQSSRTDNILRRKNSRSPNNNYSPSPPLQSSFPLTSTAEEHLTETLDKINCDLINRRSIESVPDINGARLPSNNIGNNSILKRLGTYSGNSSSQHSPTASISSRKANSLFTFDMNRENKGMLKDDRMEKLLKKAKIFLDQRQKPKARITSLWSFIGELFSWWSVVYLTYSYRSSVLFFIFQLIDCLFCGNKDVTNELDQAQFFQEHAEDVFDVVYKSFMGQAEKIKQKPDRPMTFSSKEFLNINKTLLLLRKIFLFLPDKIRVGWQRRQIGFQLLLLWLNDQTIELQECMYLYSNAISLDLFLYDQIRNGGDDYYERQNAWRKSNVHLGLGQELIRSDDQAPLFPNPHPPTYNDAVQLIQLDLSSLVRLAHVAAGSTPPPENYDFPAIENIEPDNGIATGMGIDAAFAAAKFHFDLTKKHYFVKLFPQCAKSIGLLAENQEYGFKKCPPTILRALITFFIHHCLDNHHSPSEKISSYPSPATPILKSIVLGPENREFAHEIVRQALMLPAGSPLYKDIVRGAVHIVGVWILSGVSTNSVYLLINSTIKEEERPAFLRKSPSQGPLSASTTGSFNNHTSSVDSQSENPSTPAITPSSATSFSTTYSSANVYLRRYIQLLSLVFEDHSFMTLNGMTNLEVDSQVSIYKDVLALYRSMISEGPIEIETETWEVLLLSLLVIQEKIMNQKDKYAAIPSASLAEELADYLVETVLNAFARSKAQQPDLWRELRNQMSYSTRWSQTISQWAKIMLRLTKIISKHVYNVDLDALELDRRLAELSTSERHHHRRRPSKNRTRHLSLRGTHKHKSSGSTSSREEVLGALNADFSLSAKNTTDNNKCGRRTLSMHQDMNSLDPKLLSGQTLFNVVGSGPASSTHSAESKSHRTSSSSVFFAHPNFSGEKLSISLGNFRCPDYCNLEPLPWNGESAVLVWRNMLCALGNVNYIQCLVDMLEMLELVRNNKCGSFSLSLHYDFAPWLFQACDLPLTFTPGRALAYAGLCKMMSQRQNQDFDEAFYPHFYRALLKGFSEQDISITLAIVNNSTKLFSRGLPGYSILCQSFIEAIRNMLLKNDKHIAEVARQNAIKIICSLICIVNQTPTVKVPIISYENLVQFNNTDLDASELGHFDSMRFSEVRLLLEDALISSLADEMSVYNYETHNMLLYGIFTFAFDELTATPWPDKTIVKECFQAILEQLYWSHLPIVSAATDCLISFAQNSSLWCDENGIYIMILQEVFAYLIGALNEHLNLHKTSNRNGRGFIIAKLFYCLLEWLMVIPTNLFTDTELCQLVFDVIDMALEASGSDSPRIYRKHCTNLSNKGSGKSKDRDFTVKFKKAERKVALNSTLDNEQNIHVVGVENDVEDVNFVKVIISHVDFMLKSNAYNGFMEVAEYVLLHLTHHLDNFAPLHGPAMMNSTLIGPLGSDTKDDEALFYKASLDDKYPERVDTHKDTEVIDHISLRPDIKVESSNSKPKSADSSPKIKSRYRPGNFFKDKNRLPVWTETSSSEHVNMLDNLLQYIDQQSTCTKDEEGLPSTSLKIVNGLSLIEEQLDQHIQEETLYENSINNQAKLWYDNIISVRNNIFHERENRHVKRRSRNPLYTRSTSYLSLGADFSLSKSFIPVLPPEAEKPTESYQLCRLFLSHLGWLNPEALKDDSISMLNKTPNLFRDIRFLDKKHAREVIKVALLYVGPGQENEKSILHNTNGSPLYDEFVASLGWEIELATHPGYLGGLERNATNGLTSIYYCTSTMEIIFHDVTRMPTDLTDPKQLKKVCNDHVHIVFNEHHRDYRKTTIGGDFGNAQIVVTPLPNGLFSIDIYRDNKIPPFGPLLHGMVVSKNVLGPLVRQTAVQAFRNSLRNLHSSNITMYHNSYMERSSDISLITGKHKNPNCNTFEAFMSKFFVSDYVH</sequence>
<reference evidence="1" key="1">
    <citation type="submission" date="2021-06" db="EMBL/GenBank/DDBJ databases">
        <authorList>
            <person name="Kallberg Y."/>
            <person name="Tangrot J."/>
            <person name="Rosling A."/>
        </authorList>
    </citation>
    <scope>NUCLEOTIDE SEQUENCE</scope>
    <source>
        <strain evidence="1">IL203A</strain>
    </source>
</reference>
<accession>A0ACA9KEP3</accession>
<name>A0ACA9KEP3_9GLOM</name>